<dbReference type="RefSeq" id="WP_041993256.1">
    <property type="nucleotide sequence ID" value="NZ_CDOD01000034.1"/>
</dbReference>
<organism evidence="1 2">
    <name type="scientific">Capnocytophaga cynodegmi</name>
    <dbReference type="NCBI Taxonomy" id="28189"/>
    <lineage>
        <taxon>Bacteria</taxon>
        <taxon>Pseudomonadati</taxon>
        <taxon>Bacteroidota</taxon>
        <taxon>Flavobacteriia</taxon>
        <taxon>Flavobacteriales</taxon>
        <taxon>Flavobacteriaceae</taxon>
        <taxon>Capnocytophaga</taxon>
    </lineage>
</organism>
<reference evidence="2" key="1">
    <citation type="submission" date="2015-01" db="EMBL/GenBank/DDBJ databases">
        <authorList>
            <person name="MANFREDI Pablo"/>
        </authorList>
    </citation>
    <scope>NUCLEOTIDE SEQUENCE [LARGE SCALE GENOMIC DNA]</scope>
    <source>
        <strain evidence="2">Ccyn2B</strain>
    </source>
</reference>
<protein>
    <submittedName>
        <fullName evidence="1">Uncharacterized protein</fullName>
    </submittedName>
</protein>
<name>A0A0B7HED2_9FLAO</name>
<proteinExistence type="predicted"/>
<dbReference type="Proteomes" id="UP000038055">
    <property type="component" value="Unassembled WGS sequence"/>
</dbReference>
<accession>A0A0B7HED2</accession>
<gene>
    <name evidence="1" type="ORF">CCYN2B_40155</name>
</gene>
<keyword evidence="2" id="KW-1185">Reference proteome</keyword>
<dbReference type="AlphaFoldDB" id="A0A0B7HED2"/>
<evidence type="ECO:0000313" key="1">
    <source>
        <dbReference type="EMBL" id="CEN37615.1"/>
    </source>
</evidence>
<evidence type="ECO:0000313" key="2">
    <source>
        <dbReference type="Proteomes" id="UP000038055"/>
    </source>
</evidence>
<dbReference type="EMBL" id="CDOD01000034">
    <property type="protein sequence ID" value="CEN37615.1"/>
    <property type="molecule type" value="Genomic_DNA"/>
</dbReference>
<sequence>MEFRKGSYQHVKGSSFSLECNNDTSDSISFLFSFEDLKEPVFIDSYGIQSSENTFAGRIILLNPDNKAVVLLDTLKSGFIPAVNRLPLFGSYLLTPLTKIVVEVAAEQRTFVSVPYANHFFGVNRRDFDSSENFSSLLKKTFITVPAGNKILLPIKDFDHLAVSLSSSAEGSKEISLNGVDYYFGSDEYLFVDLFLDSLVYEFENKTGVDVYVHLYKRVFNTETFFSYQYYLNMCILHLSLSLKSNYHNTMNKIYFGVLPDVNLLVNQRDLLLRSDFNEANKGYYDDYDFNSESKGSSIDERVS</sequence>